<protein>
    <submittedName>
        <fullName evidence="3">Lipid-transfer protein DIR1</fullName>
    </submittedName>
</protein>
<feature type="domain" description="Bifunctional inhibitor/plant lipid transfer protein/seed storage helical" evidence="2">
    <location>
        <begin position="34"/>
        <end position="103"/>
    </location>
</feature>
<dbReference type="InterPro" id="IPR016140">
    <property type="entry name" value="Bifunc_inhib/LTP/seed_store"/>
</dbReference>
<accession>A0ABD1BEW4</accession>
<dbReference type="SMART" id="SM00499">
    <property type="entry name" value="AAI"/>
    <property type="match status" value="1"/>
</dbReference>
<dbReference type="PANTHER" id="PTHR33122">
    <property type="entry name" value="LIPID BINDING PROTEIN-RELATED"/>
    <property type="match status" value="1"/>
</dbReference>
<dbReference type="CDD" id="cd04660">
    <property type="entry name" value="nsLTP_like"/>
    <property type="match status" value="1"/>
</dbReference>
<dbReference type="AlphaFoldDB" id="A0ABD1BEW4"/>
<name>A0ABD1BEW4_CARAN</name>
<evidence type="ECO:0000313" key="3">
    <source>
        <dbReference type="EMBL" id="KAL1209656.1"/>
    </source>
</evidence>
<evidence type="ECO:0000313" key="4">
    <source>
        <dbReference type="Proteomes" id="UP001558713"/>
    </source>
</evidence>
<dbReference type="InterPro" id="IPR044741">
    <property type="entry name" value="NsLTP-like"/>
</dbReference>
<organism evidence="3 4">
    <name type="scientific">Cardamine amara subsp. amara</name>
    <dbReference type="NCBI Taxonomy" id="228776"/>
    <lineage>
        <taxon>Eukaryota</taxon>
        <taxon>Viridiplantae</taxon>
        <taxon>Streptophyta</taxon>
        <taxon>Embryophyta</taxon>
        <taxon>Tracheophyta</taxon>
        <taxon>Spermatophyta</taxon>
        <taxon>Magnoliopsida</taxon>
        <taxon>eudicotyledons</taxon>
        <taxon>Gunneridae</taxon>
        <taxon>Pentapetalae</taxon>
        <taxon>rosids</taxon>
        <taxon>malvids</taxon>
        <taxon>Brassicales</taxon>
        <taxon>Brassicaceae</taxon>
        <taxon>Cardamineae</taxon>
        <taxon>Cardamine</taxon>
    </lineage>
</organism>
<dbReference type="InterPro" id="IPR036312">
    <property type="entry name" value="Bifun_inhib/LTP/seed_sf"/>
</dbReference>
<keyword evidence="1" id="KW-0732">Signal</keyword>
<dbReference type="InterPro" id="IPR039265">
    <property type="entry name" value="DIR1-like"/>
</dbReference>
<dbReference type="Gene3D" id="1.10.110.10">
    <property type="entry name" value="Plant lipid-transfer and hydrophobic proteins"/>
    <property type="match status" value="1"/>
</dbReference>
<feature type="chain" id="PRO_5044856692" evidence="1">
    <location>
        <begin position="31"/>
        <end position="104"/>
    </location>
</feature>
<sequence length="104" mass="11154">MGKNNTKMFMQFTALAMVLTVAIMVKEATSIPICNINTDDLEKCRPAVTGNYPPPPVPACCAVAKAANLPCLCPYKPYLSSFGIDPSKVRPLLNKCGVNSPSCF</sequence>
<proteinExistence type="predicted"/>
<dbReference type="EMBL" id="JBANAX010000410">
    <property type="protein sequence ID" value="KAL1209656.1"/>
    <property type="molecule type" value="Genomic_DNA"/>
</dbReference>
<keyword evidence="4" id="KW-1185">Reference proteome</keyword>
<dbReference type="SUPFAM" id="SSF47699">
    <property type="entry name" value="Bifunctional inhibitor/lipid-transfer protein/seed storage 2S albumin"/>
    <property type="match status" value="1"/>
</dbReference>
<reference evidence="3 4" key="1">
    <citation type="submission" date="2024-04" db="EMBL/GenBank/DDBJ databases">
        <title>Genome assembly C_amara_ONT_v2.</title>
        <authorList>
            <person name="Yant L."/>
            <person name="Moore C."/>
            <person name="Slenker M."/>
        </authorList>
    </citation>
    <scope>NUCLEOTIDE SEQUENCE [LARGE SCALE GENOMIC DNA]</scope>
    <source>
        <tissue evidence="3">Leaf</tissue>
    </source>
</reference>
<comment type="caution">
    <text evidence="3">The sequence shown here is derived from an EMBL/GenBank/DDBJ whole genome shotgun (WGS) entry which is preliminary data.</text>
</comment>
<dbReference type="Pfam" id="PF14368">
    <property type="entry name" value="LTP_2"/>
    <property type="match status" value="1"/>
</dbReference>
<evidence type="ECO:0000259" key="2">
    <source>
        <dbReference type="SMART" id="SM00499"/>
    </source>
</evidence>
<feature type="signal peptide" evidence="1">
    <location>
        <begin position="1"/>
        <end position="30"/>
    </location>
</feature>
<dbReference type="Proteomes" id="UP001558713">
    <property type="component" value="Unassembled WGS sequence"/>
</dbReference>
<gene>
    <name evidence="3" type="ORF">V5N11_027863</name>
</gene>
<evidence type="ECO:0000256" key="1">
    <source>
        <dbReference type="SAM" id="SignalP"/>
    </source>
</evidence>
<dbReference type="PANTHER" id="PTHR33122:SF40">
    <property type="entry name" value="BIFUNCTIONAL INHIBITOR_LIPID-TRANSFER PROTEIN_SEED STORAGE 2S ALBUMIN SUPERFAMILY PROTEIN"/>
    <property type="match status" value="1"/>
</dbReference>